<keyword evidence="9" id="KW-0067">ATP-binding</keyword>
<comment type="caution">
    <text evidence="16">The sequence shown here is derived from an EMBL/GenBank/DDBJ whole genome shotgun (WGS) entry which is preliminary data.</text>
</comment>
<evidence type="ECO:0000259" key="15">
    <source>
        <dbReference type="PROSITE" id="PS50885"/>
    </source>
</evidence>
<dbReference type="EMBL" id="RJUK01000001">
    <property type="protein sequence ID" value="ROQ21536.1"/>
    <property type="molecule type" value="Genomic_DNA"/>
</dbReference>
<feature type="domain" description="HAMP" evidence="15">
    <location>
        <begin position="205"/>
        <end position="257"/>
    </location>
</feature>
<dbReference type="InterPro" id="IPR036097">
    <property type="entry name" value="HisK_dim/P_sf"/>
</dbReference>
<keyword evidence="8 16" id="KW-0418">Kinase</keyword>
<evidence type="ECO:0000256" key="1">
    <source>
        <dbReference type="ARBA" id="ARBA00000085"/>
    </source>
</evidence>
<dbReference type="Proteomes" id="UP000273643">
    <property type="component" value="Unassembled WGS sequence"/>
</dbReference>
<keyword evidence="11" id="KW-0902">Two-component regulatory system</keyword>
<dbReference type="SMART" id="SM00388">
    <property type="entry name" value="HisKA"/>
    <property type="match status" value="1"/>
</dbReference>
<evidence type="ECO:0000256" key="2">
    <source>
        <dbReference type="ARBA" id="ARBA00004141"/>
    </source>
</evidence>
<dbReference type="InterPro" id="IPR003660">
    <property type="entry name" value="HAMP_dom"/>
</dbReference>
<comment type="catalytic activity">
    <reaction evidence="1">
        <text>ATP + protein L-histidine = ADP + protein N-phospho-L-histidine.</text>
        <dbReference type="EC" id="2.7.13.3"/>
    </reaction>
</comment>
<dbReference type="Gene3D" id="1.10.287.130">
    <property type="match status" value="1"/>
</dbReference>
<evidence type="ECO:0000256" key="11">
    <source>
        <dbReference type="ARBA" id="ARBA00023012"/>
    </source>
</evidence>
<dbReference type="InterPro" id="IPR050428">
    <property type="entry name" value="TCS_sensor_his_kinase"/>
</dbReference>
<dbReference type="InterPro" id="IPR003661">
    <property type="entry name" value="HisK_dim/P_dom"/>
</dbReference>
<evidence type="ECO:0000256" key="9">
    <source>
        <dbReference type="ARBA" id="ARBA00022840"/>
    </source>
</evidence>
<dbReference type="InterPro" id="IPR003594">
    <property type="entry name" value="HATPase_dom"/>
</dbReference>
<dbReference type="PRINTS" id="PR00344">
    <property type="entry name" value="BCTRLSENSOR"/>
</dbReference>
<evidence type="ECO:0000256" key="7">
    <source>
        <dbReference type="ARBA" id="ARBA00022741"/>
    </source>
</evidence>
<organism evidence="16 17">
    <name type="scientific">Marinimicrobium koreense</name>
    <dbReference type="NCBI Taxonomy" id="306545"/>
    <lineage>
        <taxon>Bacteria</taxon>
        <taxon>Pseudomonadati</taxon>
        <taxon>Pseudomonadota</taxon>
        <taxon>Gammaproteobacteria</taxon>
        <taxon>Cellvibrionales</taxon>
        <taxon>Cellvibrionaceae</taxon>
        <taxon>Marinimicrobium</taxon>
    </lineage>
</organism>
<evidence type="ECO:0000256" key="3">
    <source>
        <dbReference type="ARBA" id="ARBA00012438"/>
    </source>
</evidence>
<evidence type="ECO:0000259" key="14">
    <source>
        <dbReference type="PROSITE" id="PS50109"/>
    </source>
</evidence>
<keyword evidence="12 13" id="KW-0472">Membrane</keyword>
<dbReference type="GO" id="GO:0000155">
    <property type="term" value="F:phosphorelay sensor kinase activity"/>
    <property type="evidence" value="ECO:0007669"/>
    <property type="project" value="InterPro"/>
</dbReference>
<sequence length="492" mass="55125">MMSLTRTLILLNTAMTLIIVTLASTWSYWQSSHELEELFDAELAQNTRIVEGLVRHLAENRSRQELQHTLSETLDPLALTADTSEPEERWFESREDEILSGGLGHRYEKKISFQVWTETGQPILPNKFGDVDTLAPDKTGFGWLSQSDYRWRTFTLHDEKNGFWIRSVQREDIREELSGHLALGNVLPIAFALPLFIVATLWAVRTSFRPLRHLQSIAARLGPGTDRFLPSNTVPQEVEGLVTALNQLLTRLNRTIERERRFSSDAAHELRTPLAALRLQLESISQDSPTVVNELLQSLDRMAHLVDQMLVLSKADSDFNEHPERLSLSEWVAQSVADVYPLAQEKQIELQLLETDGEAWIMGNPTLINTMIRSLLANAIQYGPENSEVTLTLSPTRGGYQLKICDHGPGIPEEERNKALSRFVRLDQRQGSGAGLGLAIAQRITERHGGILTLEDRPDGQPGLCAAVWLPLPANSSVIRGKAYAGSNHGVD</sequence>
<dbReference type="Gene3D" id="3.30.565.10">
    <property type="entry name" value="Histidine kinase-like ATPase, C-terminal domain"/>
    <property type="match status" value="1"/>
</dbReference>
<keyword evidence="17" id="KW-1185">Reference proteome</keyword>
<evidence type="ECO:0000256" key="13">
    <source>
        <dbReference type="SAM" id="Phobius"/>
    </source>
</evidence>
<dbReference type="PANTHER" id="PTHR45436:SF14">
    <property type="entry name" value="SENSOR PROTEIN QSEC"/>
    <property type="match status" value="1"/>
</dbReference>
<dbReference type="AlphaFoldDB" id="A0A3N1PA23"/>
<dbReference type="PROSITE" id="PS50109">
    <property type="entry name" value="HIS_KIN"/>
    <property type="match status" value="1"/>
</dbReference>
<comment type="subcellular location">
    <subcellularLocation>
        <location evidence="2">Membrane</location>
        <topology evidence="2">Multi-pass membrane protein</topology>
    </subcellularLocation>
</comment>
<keyword evidence="6 13" id="KW-0812">Transmembrane</keyword>
<keyword evidence="5" id="KW-0808">Transferase</keyword>
<evidence type="ECO:0000256" key="12">
    <source>
        <dbReference type="ARBA" id="ARBA00023136"/>
    </source>
</evidence>
<evidence type="ECO:0000256" key="5">
    <source>
        <dbReference type="ARBA" id="ARBA00022679"/>
    </source>
</evidence>
<dbReference type="InterPro" id="IPR005467">
    <property type="entry name" value="His_kinase_dom"/>
</dbReference>
<dbReference type="EC" id="2.7.13.3" evidence="3"/>
<feature type="domain" description="Histidine kinase" evidence="14">
    <location>
        <begin position="265"/>
        <end position="474"/>
    </location>
</feature>
<dbReference type="GO" id="GO:0005886">
    <property type="term" value="C:plasma membrane"/>
    <property type="evidence" value="ECO:0007669"/>
    <property type="project" value="TreeGrafter"/>
</dbReference>
<dbReference type="CDD" id="cd00082">
    <property type="entry name" value="HisKA"/>
    <property type="match status" value="1"/>
</dbReference>
<evidence type="ECO:0000313" key="16">
    <source>
        <dbReference type="EMBL" id="ROQ21536.1"/>
    </source>
</evidence>
<dbReference type="InterPro" id="IPR036890">
    <property type="entry name" value="HATPase_C_sf"/>
</dbReference>
<feature type="transmembrane region" description="Helical" evidence="13">
    <location>
        <begin position="7"/>
        <end position="29"/>
    </location>
</feature>
<dbReference type="SUPFAM" id="SSF47384">
    <property type="entry name" value="Homodimeric domain of signal transducing histidine kinase"/>
    <property type="match status" value="1"/>
</dbReference>
<dbReference type="PANTHER" id="PTHR45436">
    <property type="entry name" value="SENSOR HISTIDINE KINASE YKOH"/>
    <property type="match status" value="1"/>
</dbReference>
<protein>
    <recommendedName>
        <fullName evidence="3">histidine kinase</fullName>
        <ecNumber evidence="3">2.7.13.3</ecNumber>
    </recommendedName>
</protein>
<evidence type="ECO:0000256" key="6">
    <source>
        <dbReference type="ARBA" id="ARBA00022692"/>
    </source>
</evidence>
<gene>
    <name evidence="16" type="ORF">EDC38_2160</name>
</gene>
<dbReference type="SUPFAM" id="SSF55874">
    <property type="entry name" value="ATPase domain of HSP90 chaperone/DNA topoisomerase II/histidine kinase"/>
    <property type="match status" value="1"/>
</dbReference>
<accession>A0A3N1PA23</accession>
<evidence type="ECO:0000313" key="17">
    <source>
        <dbReference type="Proteomes" id="UP000273643"/>
    </source>
</evidence>
<dbReference type="GO" id="GO:0005524">
    <property type="term" value="F:ATP binding"/>
    <property type="evidence" value="ECO:0007669"/>
    <property type="project" value="UniProtKB-KW"/>
</dbReference>
<dbReference type="SMART" id="SM00387">
    <property type="entry name" value="HATPase_c"/>
    <property type="match status" value="1"/>
</dbReference>
<dbReference type="InterPro" id="IPR004358">
    <property type="entry name" value="Sig_transdc_His_kin-like_C"/>
</dbReference>
<reference evidence="16 17" key="1">
    <citation type="submission" date="2018-11" db="EMBL/GenBank/DDBJ databases">
        <title>Genomic Encyclopedia of Type Strains, Phase IV (KMG-IV): sequencing the most valuable type-strain genomes for metagenomic binning, comparative biology and taxonomic classification.</title>
        <authorList>
            <person name="Goeker M."/>
        </authorList>
    </citation>
    <scope>NUCLEOTIDE SEQUENCE [LARGE SCALE GENOMIC DNA]</scope>
    <source>
        <strain evidence="16 17">DSM 16974</strain>
    </source>
</reference>
<keyword evidence="4" id="KW-0597">Phosphoprotein</keyword>
<keyword evidence="10 13" id="KW-1133">Transmembrane helix</keyword>
<dbReference type="Pfam" id="PF00512">
    <property type="entry name" value="HisKA"/>
    <property type="match status" value="1"/>
</dbReference>
<dbReference type="PROSITE" id="PS50885">
    <property type="entry name" value="HAMP"/>
    <property type="match status" value="1"/>
</dbReference>
<evidence type="ECO:0000256" key="10">
    <source>
        <dbReference type="ARBA" id="ARBA00022989"/>
    </source>
</evidence>
<name>A0A3N1PA23_9GAMM</name>
<keyword evidence="7" id="KW-0547">Nucleotide-binding</keyword>
<proteinExistence type="predicted"/>
<evidence type="ECO:0000256" key="4">
    <source>
        <dbReference type="ARBA" id="ARBA00022553"/>
    </source>
</evidence>
<evidence type="ECO:0000256" key="8">
    <source>
        <dbReference type="ARBA" id="ARBA00022777"/>
    </source>
</evidence>
<dbReference type="Pfam" id="PF02518">
    <property type="entry name" value="HATPase_c"/>
    <property type="match status" value="1"/>
</dbReference>